<dbReference type="EMBL" id="UYRR01034059">
    <property type="protein sequence ID" value="VDK60249.1"/>
    <property type="molecule type" value="Genomic_DNA"/>
</dbReference>
<evidence type="ECO:0000313" key="3">
    <source>
        <dbReference type="Proteomes" id="UP000267096"/>
    </source>
</evidence>
<name>A0A0M3KAI0_ANISI</name>
<keyword evidence="3" id="KW-1185">Reference proteome</keyword>
<gene>
    <name evidence="2" type="ORF">ASIM_LOCUS17378</name>
</gene>
<protein>
    <submittedName>
        <fullName evidence="2 4">Uncharacterized protein</fullName>
    </submittedName>
</protein>
<organism evidence="4">
    <name type="scientific">Anisakis simplex</name>
    <name type="common">Herring worm</name>
    <dbReference type="NCBI Taxonomy" id="6269"/>
    <lineage>
        <taxon>Eukaryota</taxon>
        <taxon>Metazoa</taxon>
        <taxon>Ecdysozoa</taxon>
        <taxon>Nematoda</taxon>
        <taxon>Chromadorea</taxon>
        <taxon>Rhabditida</taxon>
        <taxon>Spirurina</taxon>
        <taxon>Ascaridomorpha</taxon>
        <taxon>Ascaridoidea</taxon>
        <taxon>Anisakidae</taxon>
        <taxon>Anisakis</taxon>
        <taxon>Anisakis simplex complex</taxon>
    </lineage>
</organism>
<reference evidence="2 3" key="2">
    <citation type="submission" date="2018-11" db="EMBL/GenBank/DDBJ databases">
        <authorList>
            <consortium name="Pathogen Informatics"/>
        </authorList>
    </citation>
    <scope>NUCLEOTIDE SEQUENCE [LARGE SCALE GENOMIC DNA]</scope>
</reference>
<proteinExistence type="predicted"/>
<feature type="compositionally biased region" description="Low complexity" evidence="1">
    <location>
        <begin position="50"/>
        <end position="59"/>
    </location>
</feature>
<evidence type="ECO:0000256" key="1">
    <source>
        <dbReference type="SAM" id="MobiDB-lite"/>
    </source>
</evidence>
<dbReference type="Proteomes" id="UP000267096">
    <property type="component" value="Unassembled WGS sequence"/>
</dbReference>
<feature type="compositionally biased region" description="Basic residues" evidence="1">
    <location>
        <begin position="18"/>
        <end position="27"/>
    </location>
</feature>
<dbReference type="AlphaFoldDB" id="A0A0M3KAI0"/>
<dbReference type="WBParaSite" id="ASIM_0001797601-mRNA-1">
    <property type="protein sequence ID" value="ASIM_0001797601-mRNA-1"/>
    <property type="gene ID" value="ASIM_0001797601"/>
</dbReference>
<accession>A0A0M3KAI0</accession>
<sequence length="108" mass="12021">MNIGRVVDIGHIDGGGHRGGHQARKVIKSAPANEHRKHRVNDSEEHFYESISSSPTASATRRRSAMNSQRRRSESASRVEIRQRIVARIGASLRIPSTHRSKVSTALF</sequence>
<reference evidence="4" key="1">
    <citation type="submission" date="2017-02" db="UniProtKB">
        <authorList>
            <consortium name="WormBaseParasite"/>
        </authorList>
    </citation>
    <scope>IDENTIFICATION</scope>
</reference>
<evidence type="ECO:0000313" key="2">
    <source>
        <dbReference type="EMBL" id="VDK60249.1"/>
    </source>
</evidence>
<evidence type="ECO:0000313" key="4">
    <source>
        <dbReference type="WBParaSite" id="ASIM_0001797601-mRNA-1"/>
    </source>
</evidence>
<feature type="region of interest" description="Disordered" evidence="1">
    <location>
        <begin position="1"/>
        <end position="79"/>
    </location>
</feature>